<gene>
    <name evidence="2" type="ORF">TRSC58_05744</name>
</gene>
<sequence>MVLTLVQLIFPRRHQQGTLSKVAPLQDDVTTLSPSPLKADSVADRLPFWRRLLCAPELPDMSLQASFASLQQGAAHASSSRAPSTVTAGSESKVTSAAIADGGEGGSLRVTKSVFAGPLQRPAHADTDGCVQSESFLSAGAASAPFSRWMVSDTRCMHTRTEASSGSCSSPTSPLPRLGSSSIRLQLKHARSKQMKMEARRRKELQRDEAALWTEEKQRRLCAVAQDAACDAPSLPSRSVTLSGEVLAQHKAETDENADVRGLVNSFVASVEETDDESSYIEGDDAIDLQDLNRLYDYYKRRDRMGAASGQERAVTDATVVAVPGGDKPKRARCYELSSRKYIERVVLAQRSQQTIALLWLLAESMRHAWKLQYRLAQLYVNYVPFYIQAGGGVVGNGEGSPLWDITKSKYYTYFCSGTFDYEYYVYQFSQKWETLFGDVQHYLCDDDTGHSGSVGAAATLLYSMELFERQHELQVAVREVEQWLLARWKRINEAAVLVSSPTPITTEMGPTHNISSSSTGKGTSTTVTQGDTAHAGDGDGCGLKEVGGPQFVVANPVGIALQSVNYKEQEMTYIPIDWWSAQDADVRAHVSWNRRKRKFRQISLGMAALRKTNPLGFPDSIVNNARDPAPQLQTWLPGMLEPIVVDDIEEEAQSHHVVNVGCFGFSFFSRWD</sequence>
<comment type="caution">
    <text evidence="2">The sequence shown here is derived from an EMBL/GenBank/DDBJ whole genome shotgun (WGS) entry which is preliminary data.</text>
</comment>
<evidence type="ECO:0000313" key="2">
    <source>
        <dbReference type="EMBL" id="ESL06580.1"/>
    </source>
</evidence>
<accession>A0A061IWZ6</accession>
<feature type="compositionally biased region" description="Low complexity" evidence="1">
    <location>
        <begin position="516"/>
        <end position="528"/>
    </location>
</feature>
<dbReference type="Proteomes" id="UP000031737">
    <property type="component" value="Unassembled WGS sequence"/>
</dbReference>
<keyword evidence="3" id="KW-1185">Reference proteome</keyword>
<dbReference type="EMBL" id="AUPL01005744">
    <property type="protein sequence ID" value="ESL06580.1"/>
    <property type="molecule type" value="Genomic_DNA"/>
</dbReference>
<name>A0A061IWZ6_TRYRA</name>
<dbReference type="OrthoDB" id="265135at2759"/>
<dbReference type="VEuPathDB" id="TriTrypDB:TRSC58_05744"/>
<evidence type="ECO:0000256" key="1">
    <source>
        <dbReference type="SAM" id="MobiDB-lite"/>
    </source>
</evidence>
<organism evidence="2 3">
    <name type="scientific">Trypanosoma rangeli SC58</name>
    <dbReference type="NCBI Taxonomy" id="429131"/>
    <lineage>
        <taxon>Eukaryota</taxon>
        <taxon>Discoba</taxon>
        <taxon>Euglenozoa</taxon>
        <taxon>Kinetoplastea</taxon>
        <taxon>Metakinetoplastina</taxon>
        <taxon>Trypanosomatida</taxon>
        <taxon>Trypanosomatidae</taxon>
        <taxon>Trypanosoma</taxon>
        <taxon>Herpetosoma</taxon>
    </lineage>
</organism>
<protein>
    <submittedName>
        <fullName evidence="2">Uncharacterized protein</fullName>
    </submittedName>
</protein>
<evidence type="ECO:0000313" key="3">
    <source>
        <dbReference type="Proteomes" id="UP000031737"/>
    </source>
</evidence>
<proteinExistence type="predicted"/>
<feature type="region of interest" description="Disordered" evidence="1">
    <location>
        <begin position="508"/>
        <end position="528"/>
    </location>
</feature>
<dbReference type="AlphaFoldDB" id="A0A061IWZ6"/>
<reference evidence="2 3" key="1">
    <citation type="submission" date="2013-07" db="EMBL/GenBank/DDBJ databases">
        <authorList>
            <person name="Stoco P.H."/>
            <person name="Wagner G."/>
            <person name="Gerber A."/>
            <person name="Zaha A."/>
            <person name="Thompson C."/>
            <person name="Bartholomeu D.C."/>
            <person name="Luckemeyer D.D."/>
            <person name="Bahia D."/>
            <person name="Loreto E."/>
            <person name="Prestes E.B."/>
            <person name="Lima F.M."/>
            <person name="Rodrigues-Luiz G."/>
            <person name="Vallejo G.A."/>
            <person name="Filho J.F."/>
            <person name="Monteiro K.M."/>
            <person name="Tyler K.M."/>
            <person name="de Almeida L.G."/>
            <person name="Ortiz M.F."/>
            <person name="Siervo M.A."/>
            <person name="de Moraes M.H."/>
            <person name="Cunha O.L."/>
            <person name="Mendonca-Neto R."/>
            <person name="Silva R."/>
            <person name="Teixeira S.M."/>
            <person name="Murta S.M."/>
            <person name="Sincero T.C."/>
            <person name="Mendes T.A."/>
            <person name="Urmenyi T.P."/>
            <person name="Silva V.G."/>
            <person name="da Rocha W.D."/>
            <person name="Andersson B."/>
            <person name="Romanha A.J."/>
            <person name="Steindel M."/>
            <person name="de Vasconcelos A.T."/>
            <person name="Grisard E.C."/>
        </authorList>
    </citation>
    <scope>NUCLEOTIDE SEQUENCE [LARGE SCALE GENOMIC DNA]</scope>
    <source>
        <strain evidence="2 3">SC58</strain>
    </source>
</reference>